<reference evidence="1 2" key="1">
    <citation type="submission" date="2018-03" db="EMBL/GenBank/DDBJ databases">
        <title>Genomic Encyclopedia of Archaeal and Bacterial Type Strains, Phase II (KMG-II): from individual species to whole genera.</title>
        <authorList>
            <person name="Goeker M."/>
        </authorList>
    </citation>
    <scope>NUCLEOTIDE SEQUENCE [LARGE SCALE GENOMIC DNA]</scope>
    <source>
        <strain evidence="1 2">DSM 45348</strain>
    </source>
</reference>
<dbReference type="RefSeq" id="WP_106129431.1">
    <property type="nucleotide sequence ID" value="NZ_PVZG01000014.1"/>
</dbReference>
<evidence type="ECO:0000313" key="1">
    <source>
        <dbReference type="EMBL" id="PRY24040.1"/>
    </source>
</evidence>
<protein>
    <submittedName>
        <fullName evidence="1">Uncharacterized protein</fullName>
    </submittedName>
</protein>
<dbReference type="OrthoDB" id="9932582at2"/>
<proteinExistence type="predicted"/>
<sequence length="93" mass="9980">MTDLLSVPAVTCPPYCFRSHNEPAGETVIHETNPIQIEQAPNCGKPVDLRVSQIEDELIPLLHVGDDTFDLAGARQLLASVSALVAVMEGASR</sequence>
<name>A0A2T0RSF3_9ACTN</name>
<dbReference type="AlphaFoldDB" id="A0A2T0RSF3"/>
<dbReference type="EMBL" id="PVZG01000014">
    <property type="protein sequence ID" value="PRY24040.1"/>
    <property type="molecule type" value="Genomic_DNA"/>
</dbReference>
<accession>A0A2T0RSF3</accession>
<keyword evidence="2" id="KW-1185">Reference proteome</keyword>
<evidence type="ECO:0000313" key="2">
    <source>
        <dbReference type="Proteomes" id="UP000239209"/>
    </source>
</evidence>
<gene>
    <name evidence="1" type="ORF">CLV70_114173</name>
</gene>
<organism evidence="1 2">
    <name type="scientific">Pseudosporangium ferrugineum</name>
    <dbReference type="NCBI Taxonomy" id="439699"/>
    <lineage>
        <taxon>Bacteria</taxon>
        <taxon>Bacillati</taxon>
        <taxon>Actinomycetota</taxon>
        <taxon>Actinomycetes</taxon>
        <taxon>Micromonosporales</taxon>
        <taxon>Micromonosporaceae</taxon>
        <taxon>Pseudosporangium</taxon>
    </lineage>
</organism>
<comment type="caution">
    <text evidence="1">The sequence shown here is derived from an EMBL/GenBank/DDBJ whole genome shotgun (WGS) entry which is preliminary data.</text>
</comment>
<dbReference type="Proteomes" id="UP000239209">
    <property type="component" value="Unassembled WGS sequence"/>
</dbReference>